<organism evidence="1 2">
    <name type="scientific">Capronia coronata CBS 617.96</name>
    <dbReference type="NCBI Taxonomy" id="1182541"/>
    <lineage>
        <taxon>Eukaryota</taxon>
        <taxon>Fungi</taxon>
        <taxon>Dikarya</taxon>
        <taxon>Ascomycota</taxon>
        <taxon>Pezizomycotina</taxon>
        <taxon>Eurotiomycetes</taxon>
        <taxon>Chaetothyriomycetidae</taxon>
        <taxon>Chaetothyriales</taxon>
        <taxon>Herpotrichiellaceae</taxon>
        <taxon>Capronia</taxon>
    </lineage>
</organism>
<dbReference type="RefSeq" id="XP_007724229.1">
    <property type="nucleotide sequence ID" value="XM_007726039.1"/>
</dbReference>
<sequence length="280" mass="31211">MRKGLDCVYRPAGNLSTETTDPLSALTETTRSASLARDDNQYGVFSLPPALDVPELQTLWDMSLSPFMATATSPPSSSTKFLPDVTGLRWTVPESDTSLVTLGAATESDSVTPLSLRDLTKEPQLPWEGFLVCLPMGDPVAQQNATLIIQMLRPYPSMMTRKDTLPPFIHPCLGSNNLGLPFPEPLANCVSIARMFAWRTPETRDFVWKTIWAEQRRLADKATTYSSEELLASLQAFTMYVIMRVMDYSTTHAQQDKETLLYCHVRPLESNDLVTDQIAN</sequence>
<dbReference type="AlphaFoldDB" id="W9Y6R0"/>
<keyword evidence="2" id="KW-1185">Reference proteome</keyword>
<dbReference type="OrthoDB" id="5423818at2759"/>
<dbReference type="GeneID" id="19160028"/>
<protein>
    <submittedName>
        <fullName evidence="1">Uncharacterized protein</fullName>
    </submittedName>
</protein>
<evidence type="ECO:0000313" key="2">
    <source>
        <dbReference type="Proteomes" id="UP000019484"/>
    </source>
</evidence>
<comment type="caution">
    <text evidence="1">The sequence shown here is derived from an EMBL/GenBank/DDBJ whole genome shotgun (WGS) entry which is preliminary data.</text>
</comment>
<dbReference type="Proteomes" id="UP000019484">
    <property type="component" value="Unassembled WGS sequence"/>
</dbReference>
<dbReference type="HOGENOM" id="CLU_993960_0_0_1"/>
<name>W9Y6R0_9EURO</name>
<evidence type="ECO:0000313" key="1">
    <source>
        <dbReference type="EMBL" id="EXJ88223.1"/>
    </source>
</evidence>
<gene>
    <name evidence="1" type="ORF">A1O1_05153</name>
</gene>
<proteinExistence type="predicted"/>
<accession>W9Y6R0</accession>
<reference evidence="1 2" key="1">
    <citation type="submission" date="2013-03" db="EMBL/GenBank/DDBJ databases">
        <title>The Genome Sequence of Capronia coronata CBS 617.96.</title>
        <authorList>
            <consortium name="The Broad Institute Genomics Platform"/>
            <person name="Cuomo C."/>
            <person name="de Hoog S."/>
            <person name="Gorbushina A."/>
            <person name="Walker B."/>
            <person name="Young S.K."/>
            <person name="Zeng Q."/>
            <person name="Gargeya S."/>
            <person name="Fitzgerald M."/>
            <person name="Haas B."/>
            <person name="Abouelleil A."/>
            <person name="Allen A.W."/>
            <person name="Alvarado L."/>
            <person name="Arachchi H.M."/>
            <person name="Berlin A.M."/>
            <person name="Chapman S.B."/>
            <person name="Gainer-Dewar J."/>
            <person name="Goldberg J."/>
            <person name="Griggs A."/>
            <person name="Gujja S."/>
            <person name="Hansen M."/>
            <person name="Howarth C."/>
            <person name="Imamovic A."/>
            <person name="Ireland A."/>
            <person name="Larimer J."/>
            <person name="McCowan C."/>
            <person name="Murphy C."/>
            <person name="Pearson M."/>
            <person name="Poon T.W."/>
            <person name="Priest M."/>
            <person name="Roberts A."/>
            <person name="Saif S."/>
            <person name="Shea T."/>
            <person name="Sisk P."/>
            <person name="Sykes S."/>
            <person name="Wortman J."/>
            <person name="Nusbaum C."/>
            <person name="Birren B."/>
        </authorList>
    </citation>
    <scope>NUCLEOTIDE SEQUENCE [LARGE SCALE GENOMIC DNA]</scope>
    <source>
        <strain evidence="1 2">CBS 617.96</strain>
    </source>
</reference>
<dbReference type="STRING" id="1182541.W9Y6R0"/>
<dbReference type="EMBL" id="AMWN01000004">
    <property type="protein sequence ID" value="EXJ88223.1"/>
    <property type="molecule type" value="Genomic_DNA"/>
</dbReference>